<dbReference type="PANTHER" id="PTHR23535">
    <property type="entry name" value="SUGAR EFFLUX TRANSPORTER A-RELATED"/>
    <property type="match status" value="1"/>
</dbReference>
<evidence type="ECO:0000256" key="3">
    <source>
        <dbReference type="ARBA" id="ARBA00022448"/>
    </source>
</evidence>
<comment type="caution">
    <text evidence="11">The sequence shown here is derived from an EMBL/GenBank/DDBJ whole genome shotgun (WGS) entry which is preliminary data.</text>
</comment>
<gene>
    <name evidence="11" type="ORF">OJ16_06300</name>
</gene>
<dbReference type="Pfam" id="PF07690">
    <property type="entry name" value="MFS_1"/>
    <property type="match status" value="1"/>
</dbReference>
<evidence type="ECO:0000256" key="2">
    <source>
        <dbReference type="ARBA" id="ARBA00006523"/>
    </source>
</evidence>
<evidence type="ECO:0000256" key="5">
    <source>
        <dbReference type="ARBA" id="ARBA00022597"/>
    </source>
</evidence>
<dbReference type="RefSeq" id="WP_040988482.1">
    <property type="nucleotide sequence ID" value="NZ_JTKH01000006.1"/>
</dbReference>
<feature type="transmembrane region" description="Helical" evidence="9">
    <location>
        <begin position="274"/>
        <end position="292"/>
    </location>
</feature>
<evidence type="ECO:0000256" key="4">
    <source>
        <dbReference type="ARBA" id="ARBA00022475"/>
    </source>
</evidence>
<feature type="transmembrane region" description="Helical" evidence="9">
    <location>
        <begin position="298"/>
        <end position="320"/>
    </location>
</feature>
<keyword evidence="4" id="KW-1003">Cell membrane</keyword>
<dbReference type="Proteomes" id="UP000031672">
    <property type="component" value="Unassembled WGS sequence"/>
</dbReference>
<feature type="transmembrane region" description="Helical" evidence="9">
    <location>
        <begin position="74"/>
        <end position="92"/>
    </location>
</feature>
<evidence type="ECO:0000256" key="8">
    <source>
        <dbReference type="ARBA" id="ARBA00023136"/>
    </source>
</evidence>
<feature type="transmembrane region" description="Helical" evidence="9">
    <location>
        <begin position="134"/>
        <end position="158"/>
    </location>
</feature>
<dbReference type="InterPro" id="IPR020846">
    <property type="entry name" value="MFS_dom"/>
</dbReference>
<organism evidence="11 12">
    <name type="scientific">Vibrio renipiscarius</name>
    <dbReference type="NCBI Taxonomy" id="1461322"/>
    <lineage>
        <taxon>Bacteria</taxon>
        <taxon>Pseudomonadati</taxon>
        <taxon>Pseudomonadota</taxon>
        <taxon>Gammaproteobacteria</taxon>
        <taxon>Vibrionales</taxon>
        <taxon>Vibrionaceae</taxon>
        <taxon>Vibrio</taxon>
    </lineage>
</organism>
<dbReference type="PANTHER" id="PTHR23535:SF2">
    <property type="entry name" value="SUGAR EFFLUX TRANSPORTER A-RELATED"/>
    <property type="match status" value="1"/>
</dbReference>
<sequence>MFKEKTALIFLIMTFVSGLCGSFFYPLSSLFIIEALGATPAMLSVYMILSICAAVVVSQFMAVKSDKGWNRKTVLLVALSCYLITVLAFSVIRDYYLAVAVAVAVIFGSLSGSIFGQLFALGREYADEHIEDSTTFLAIMRAGIAIAWVVGPPIAFILKASFGFSASFAAAAVATLLSILLAHLYLPNSVIKEKKGREESKGPFSPTIILFSVALVFMFSANNLYVTSMPLYLTQELKVNASWVGYMFGFAALCEIPIMLKVGRMAARFGTMKLLALSLVSGCVFFVAMLHVRDFWQLLSIQLLNGVFIGVTATLGMVAIQDMMRDRLGTASTLFSNLMQVSMLFASLSVGFVGELYSYYWAFYICLASALCSLLLLSYFVFNEVKADKMKLSQQVA</sequence>
<dbReference type="InterPro" id="IPR036259">
    <property type="entry name" value="MFS_trans_sf"/>
</dbReference>
<evidence type="ECO:0000313" key="11">
    <source>
        <dbReference type="EMBL" id="KII80898.1"/>
    </source>
</evidence>
<evidence type="ECO:0000256" key="7">
    <source>
        <dbReference type="ARBA" id="ARBA00022989"/>
    </source>
</evidence>
<evidence type="ECO:0000313" key="12">
    <source>
        <dbReference type="Proteomes" id="UP000031672"/>
    </source>
</evidence>
<comment type="subcellular location">
    <subcellularLocation>
        <location evidence="1">Cell membrane</location>
        <topology evidence="1">Multi-pass membrane protein</topology>
    </subcellularLocation>
</comment>
<reference evidence="11 12" key="1">
    <citation type="submission" date="2014-11" db="EMBL/GenBank/DDBJ databases">
        <title>Draft Genome Sequence of Vibrio piscirenalis strains CECT 8603T and CECT 8604, two marine Gammaproteobacterium isolated from cultured gilthead sea bream (Sparus aurata).</title>
        <authorList>
            <person name="Arahal D.R."/>
            <person name="Rodrigo-Torres L."/>
            <person name="Lucena T."/>
            <person name="Pujalte M.J."/>
        </authorList>
    </citation>
    <scope>NUCLEOTIDE SEQUENCE [LARGE SCALE GENOMIC DNA]</scope>
    <source>
        <strain evidence="11 12">DCR 1-4-2</strain>
    </source>
</reference>
<feature type="domain" description="Major facilitator superfamily (MFS) profile" evidence="10">
    <location>
        <begin position="6"/>
        <end position="386"/>
    </location>
</feature>
<dbReference type="EMBL" id="JTKH01000006">
    <property type="protein sequence ID" value="KII80898.1"/>
    <property type="molecule type" value="Genomic_DNA"/>
</dbReference>
<name>A0A0C2KFD0_9VIBR</name>
<feature type="transmembrane region" description="Helical" evidence="9">
    <location>
        <begin position="45"/>
        <end position="62"/>
    </location>
</feature>
<keyword evidence="5" id="KW-0762">Sugar transport</keyword>
<comment type="similarity">
    <text evidence="2">Belongs to the major facilitator superfamily. Set transporter family.</text>
</comment>
<keyword evidence="12" id="KW-1185">Reference proteome</keyword>
<proteinExistence type="inferred from homology"/>
<dbReference type="PROSITE" id="PS50850">
    <property type="entry name" value="MFS"/>
    <property type="match status" value="1"/>
</dbReference>
<protein>
    <submittedName>
        <fullName evidence="11">MFS transporter</fullName>
    </submittedName>
</protein>
<dbReference type="InterPro" id="IPR011701">
    <property type="entry name" value="MFS"/>
</dbReference>
<feature type="transmembrane region" description="Helical" evidence="9">
    <location>
        <begin position="207"/>
        <end position="225"/>
    </location>
</feature>
<dbReference type="OrthoDB" id="7337792at2"/>
<keyword evidence="6 9" id="KW-0812">Transmembrane</keyword>
<evidence type="ECO:0000259" key="10">
    <source>
        <dbReference type="PROSITE" id="PS50850"/>
    </source>
</evidence>
<feature type="transmembrane region" description="Helical" evidence="9">
    <location>
        <begin position="7"/>
        <end position="25"/>
    </location>
</feature>
<evidence type="ECO:0000256" key="9">
    <source>
        <dbReference type="SAM" id="Phobius"/>
    </source>
</evidence>
<keyword evidence="8 9" id="KW-0472">Membrane</keyword>
<dbReference type="SUPFAM" id="SSF103473">
    <property type="entry name" value="MFS general substrate transporter"/>
    <property type="match status" value="1"/>
</dbReference>
<dbReference type="Gene3D" id="1.20.1250.20">
    <property type="entry name" value="MFS general substrate transporter like domains"/>
    <property type="match status" value="2"/>
</dbReference>
<feature type="transmembrane region" description="Helical" evidence="9">
    <location>
        <begin position="164"/>
        <end position="186"/>
    </location>
</feature>
<dbReference type="CDD" id="cd17471">
    <property type="entry name" value="MFS_Set"/>
    <property type="match status" value="1"/>
</dbReference>
<evidence type="ECO:0000256" key="6">
    <source>
        <dbReference type="ARBA" id="ARBA00022692"/>
    </source>
</evidence>
<feature type="transmembrane region" description="Helical" evidence="9">
    <location>
        <begin position="245"/>
        <end position="262"/>
    </location>
</feature>
<dbReference type="AlphaFoldDB" id="A0A0C2KFD0"/>
<evidence type="ECO:0000256" key="1">
    <source>
        <dbReference type="ARBA" id="ARBA00004651"/>
    </source>
</evidence>
<feature type="transmembrane region" description="Helical" evidence="9">
    <location>
        <begin position="359"/>
        <end position="382"/>
    </location>
</feature>
<dbReference type="GO" id="GO:0022857">
    <property type="term" value="F:transmembrane transporter activity"/>
    <property type="evidence" value="ECO:0007669"/>
    <property type="project" value="InterPro"/>
</dbReference>
<dbReference type="STRING" id="1461322.OJ16_06300"/>
<feature type="transmembrane region" description="Helical" evidence="9">
    <location>
        <begin position="332"/>
        <end position="353"/>
    </location>
</feature>
<dbReference type="GO" id="GO:0005886">
    <property type="term" value="C:plasma membrane"/>
    <property type="evidence" value="ECO:0007669"/>
    <property type="project" value="UniProtKB-SubCell"/>
</dbReference>
<keyword evidence="3" id="KW-0813">Transport</keyword>
<feature type="transmembrane region" description="Helical" evidence="9">
    <location>
        <begin position="98"/>
        <end position="122"/>
    </location>
</feature>
<accession>A0A0C2KFD0</accession>
<accession>A0A0C2KBN9</accession>
<keyword evidence="7 9" id="KW-1133">Transmembrane helix</keyword>